<gene>
    <name evidence="8" type="ORF">NC799_16850</name>
</gene>
<dbReference type="InterPro" id="IPR036388">
    <property type="entry name" value="WH-like_DNA-bd_sf"/>
</dbReference>
<dbReference type="InterPro" id="IPR007630">
    <property type="entry name" value="RNA_pol_sigma70_r4"/>
</dbReference>
<dbReference type="CDD" id="cd06171">
    <property type="entry name" value="Sigma70_r4"/>
    <property type="match status" value="1"/>
</dbReference>
<dbReference type="GO" id="GO:0003677">
    <property type="term" value="F:DNA binding"/>
    <property type="evidence" value="ECO:0007669"/>
    <property type="project" value="UniProtKB-KW"/>
</dbReference>
<comment type="similarity">
    <text evidence="1">Belongs to the sigma-70 factor family. ECF subfamily.</text>
</comment>
<evidence type="ECO:0000256" key="3">
    <source>
        <dbReference type="ARBA" id="ARBA00023082"/>
    </source>
</evidence>
<dbReference type="InterPro" id="IPR013324">
    <property type="entry name" value="RNA_pol_sigma_r3/r4-like"/>
</dbReference>
<dbReference type="InterPro" id="IPR014284">
    <property type="entry name" value="RNA_pol_sigma-70_dom"/>
</dbReference>
<accession>A0A9X3WHH0</accession>
<dbReference type="GO" id="GO:0016987">
    <property type="term" value="F:sigma factor activity"/>
    <property type="evidence" value="ECO:0007669"/>
    <property type="project" value="UniProtKB-KW"/>
</dbReference>
<dbReference type="NCBIfam" id="TIGR02937">
    <property type="entry name" value="sigma70-ECF"/>
    <property type="match status" value="1"/>
</dbReference>
<dbReference type="RefSeq" id="WP_272447599.1">
    <property type="nucleotide sequence ID" value="NZ_JAMQKC010000030.1"/>
</dbReference>
<dbReference type="PANTHER" id="PTHR43133">
    <property type="entry name" value="RNA POLYMERASE ECF-TYPE SIGMA FACTO"/>
    <property type="match status" value="1"/>
</dbReference>
<keyword evidence="2" id="KW-0805">Transcription regulation</keyword>
<name>A0A9X3WHH0_9BACI</name>
<dbReference type="Pfam" id="PF04545">
    <property type="entry name" value="Sigma70_r4"/>
    <property type="match status" value="1"/>
</dbReference>
<dbReference type="SUPFAM" id="SSF88659">
    <property type="entry name" value="Sigma3 and sigma4 domains of RNA polymerase sigma factors"/>
    <property type="match status" value="1"/>
</dbReference>
<feature type="domain" description="RNA polymerase sigma-70 region 2" evidence="6">
    <location>
        <begin position="26"/>
        <end position="92"/>
    </location>
</feature>
<protein>
    <submittedName>
        <fullName evidence="8">Sigma-70 family RNA polymerase sigma factor</fullName>
    </submittedName>
</protein>
<evidence type="ECO:0000313" key="9">
    <source>
        <dbReference type="Proteomes" id="UP001145069"/>
    </source>
</evidence>
<dbReference type="InterPro" id="IPR013325">
    <property type="entry name" value="RNA_pol_sigma_r2"/>
</dbReference>
<comment type="caution">
    <text evidence="8">The sequence shown here is derived from an EMBL/GenBank/DDBJ whole genome shotgun (WGS) entry which is preliminary data.</text>
</comment>
<evidence type="ECO:0000256" key="4">
    <source>
        <dbReference type="ARBA" id="ARBA00023125"/>
    </source>
</evidence>
<dbReference type="Pfam" id="PF04542">
    <property type="entry name" value="Sigma70_r2"/>
    <property type="match status" value="1"/>
</dbReference>
<keyword evidence="5" id="KW-0804">Transcription</keyword>
<evidence type="ECO:0000256" key="1">
    <source>
        <dbReference type="ARBA" id="ARBA00010641"/>
    </source>
</evidence>
<evidence type="ECO:0000256" key="5">
    <source>
        <dbReference type="ARBA" id="ARBA00023163"/>
    </source>
</evidence>
<dbReference type="InterPro" id="IPR039425">
    <property type="entry name" value="RNA_pol_sigma-70-like"/>
</dbReference>
<evidence type="ECO:0000259" key="6">
    <source>
        <dbReference type="Pfam" id="PF04542"/>
    </source>
</evidence>
<dbReference type="InterPro" id="IPR007627">
    <property type="entry name" value="RNA_pol_sigma70_r2"/>
</dbReference>
<keyword evidence="9" id="KW-1185">Reference proteome</keyword>
<dbReference type="EMBL" id="JAMQKC010000030">
    <property type="protein sequence ID" value="MDC3418530.1"/>
    <property type="molecule type" value="Genomic_DNA"/>
</dbReference>
<dbReference type="GO" id="GO:0006352">
    <property type="term" value="P:DNA-templated transcription initiation"/>
    <property type="evidence" value="ECO:0007669"/>
    <property type="project" value="InterPro"/>
</dbReference>
<dbReference type="Gene3D" id="1.10.1740.10">
    <property type="match status" value="1"/>
</dbReference>
<reference evidence="8" key="1">
    <citation type="submission" date="2022-06" db="EMBL/GenBank/DDBJ databases">
        <title>Aquibacillus sp. a new bacterium isolated from soil saline samples.</title>
        <authorList>
            <person name="Galisteo C."/>
            <person name="De La Haba R."/>
            <person name="Sanchez-Porro C."/>
            <person name="Ventosa A."/>
        </authorList>
    </citation>
    <scope>NUCLEOTIDE SEQUENCE</scope>
    <source>
        <strain evidence="8">3ASR75-54</strain>
    </source>
</reference>
<dbReference type="Gene3D" id="1.10.10.10">
    <property type="entry name" value="Winged helix-like DNA-binding domain superfamily/Winged helix DNA-binding domain"/>
    <property type="match status" value="1"/>
</dbReference>
<sequence>MDKQKLSVQRLKEIATGSKEAFDDFYVQHLPFVYKIAFQFTSDRLEAEDVCHDVFLEVYQKAHLYRPEKGTVEAWLAVKTKSRSIDKLRKKKTMLIHKLEGLLREEVSDAEVSVLAHIEREVIFEALKHLPEEQQSVIYHAYFKDLTQKQIAQLMGKPLGSIKSMVRYGLNNLRKQKNLLNWSKPSGGENNEL</sequence>
<dbReference type="Proteomes" id="UP001145069">
    <property type="component" value="Unassembled WGS sequence"/>
</dbReference>
<keyword evidence="3" id="KW-0731">Sigma factor</keyword>
<proteinExistence type="inferred from homology"/>
<organism evidence="8 9">
    <name type="scientific">Aquibacillus salsiterrae</name>
    <dbReference type="NCBI Taxonomy" id="2950439"/>
    <lineage>
        <taxon>Bacteria</taxon>
        <taxon>Bacillati</taxon>
        <taxon>Bacillota</taxon>
        <taxon>Bacilli</taxon>
        <taxon>Bacillales</taxon>
        <taxon>Bacillaceae</taxon>
        <taxon>Aquibacillus</taxon>
    </lineage>
</organism>
<feature type="domain" description="RNA polymerase sigma-70 region 4" evidence="7">
    <location>
        <begin position="126"/>
        <end position="175"/>
    </location>
</feature>
<evidence type="ECO:0000313" key="8">
    <source>
        <dbReference type="EMBL" id="MDC3418530.1"/>
    </source>
</evidence>
<evidence type="ECO:0000259" key="7">
    <source>
        <dbReference type="Pfam" id="PF04545"/>
    </source>
</evidence>
<keyword evidence="4" id="KW-0238">DNA-binding</keyword>
<dbReference type="AlphaFoldDB" id="A0A9X3WHH0"/>
<dbReference type="SUPFAM" id="SSF88946">
    <property type="entry name" value="Sigma2 domain of RNA polymerase sigma factors"/>
    <property type="match status" value="1"/>
</dbReference>
<dbReference type="PANTHER" id="PTHR43133:SF62">
    <property type="entry name" value="RNA POLYMERASE SIGMA FACTOR SIGZ"/>
    <property type="match status" value="1"/>
</dbReference>
<evidence type="ECO:0000256" key="2">
    <source>
        <dbReference type="ARBA" id="ARBA00023015"/>
    </source>
</evidence>